<feature type="domain" description="C3H1-type" evidence="6">
    <location>
        <begin position="17"/>
        <end position="44"/>
    </location>
</feature>
<keyword evidence="3 5" id="KW-0863">Zinc-finger</keyword>
<dbReference type="GO" id="GO:0008270">
    <property type="term" value="F:zinc ion binding"/>
    <property type="evidence" value="ECO:0007669"/>
    <property type="project" value="UniProtKB-KW"/>
</dbReference>
<keyword evidence="1 5" id="KW-0479">Metal-binding</keyword>
<dbReference type="PANTHER" id="PTHR12547:SF18">
    <property type="entry name" value="PROTEIN TIS11"/>
    <property type="match status" value="1"/>
</dbReference>
<dbReference type="Pfam" id="PF00642">
    <property type="entry name" value="zf-CCCH"/>
    <property type="match status" value="2"/>
</dbReference>
<protein>
    <submittedName>
        <fullName evidence="7">ZFP36 protein</fullName>
    </submittedName>
</protein>
<evidence type="ECO:0000256" key="3">
    <source>
        <dbReference type="ARBA" id="ARBA00022771"/>
    </source>
</evidence>
<evidence type="ECO:0000256" key="4">
    <source>
        <dbReference type="ARBA" id="ARBA00022833"/>
    </source>
</evidence>
<name>A0A812UI21_9DINO</name>
<sequence>MAPTKANAKTCATQEKMAKTEICKFNSIGKCKRGAQCSFAHGTDELVPKPDLFKTMLCRKWAKGSCNFTNCTFAHGEDELRDAKRMAGLRGAEVNEKLLSRQELKVALEESCDTCVSEASTDDAGTGSMSEERMEDHAWGLELLLSAQTAALSTATQDAEARPVLALSGDAARIPMKVLPFGHAKSGKPEIVAGGCWISI</sequence>
<comment type="caution">
    <text evidence="7">The sequence shown here is derived from an EMBL/GenBank/DDBJ whole genome shotgun (WGS) entry which is preliminary data.</text>
</comment>
<evidence type="ECO:0000313" key="8">
    <source>
        <dbReference type="Proteomes" id="UP000604046"/>
    </source>
</evidence>
<dbReference type="InterPro" id="IPR045877">
    <property type="entry name" value="ZFP36-like"/>
</dbReference>
<feature type="zinc finger region" description="C3H1-type" evidence="5">
    <location>
        <begin position="17"/>
        <end position="44"/>
    </location>
</feature>
<proteinExistence type="predicted"/>
<dbReference type="EMBL" id="CAJNDS010002731">
    <property type="protein sequence ID" value="CAE7576029.1"/>
    <property type="molecule type" value="Genomic_DNA"/>
</dbReference>
<dbReference type="GO" id="GO:0003729">
    <property type="term" value="F:mRNA binding"/>
    <property type="evidence" value="ECO:0007669"/>
    <property type="project" value="InterPro"/>
</dbReference>
<evidence type="ECO:0000256" key="5">
    <source>
        <dbReference type="PROSITE-ProRule" id="PRU00723"/>
    </source>
</evidence>
<dbReference type="InterPro" id="IPR000571">
    <property type="entry name" value="Znf_CCCH"/>
</dbReference>
<feature type="zinc finger region" description="C3H1-type" evidence="5">
    <location>
        <begin position="52"/>
        <end position="78"/>
    </location>
</feature>
<dbReference type="SUPFAM" id="SSF90229">
    <property type="entry name" value="CCCH zinc finger"/>
    <property type="match status" value="2"/>
</dbReference>
<reference evidence="7" key="1">
    <citation type="submission" date="2021-02" db="EMBL/GenBank/DDBJ databases">
        <authorList>
            <person name="Dougan E. K."/>
            <person name="Rhodes N."/>
            <person name="Thang M."/>
            <person name="Chan C."/>
        </authorList>
    </citation>
    <scope>NUCLEOTIDE SEQUENCE</scope>
</reference>
<evidence type="ECO:0000256" key="1">
    <source>
        <dbReference type="ARBA" id="ARBA00022723"/>
    </source>
</evidence>
<keyword evidence="2" id="KW-0677">Repeat</keyword>
<organism evidence="7 8">
    <name type="scientific">Symbiodinium natans</name>
    <dbReference type="NCBI Taxonomy" id="878477"/>
    <lineage>
        <taxon>Eukaryota</taxon>
        <taxon>Sar</taxon>
        <taxon>Alveolata</taxon>
        <taxon>Dinophyceae</taxon>
        <taxon>Suessiales</taxon>
        <taxon>Symbiodiniaceae</taxon>
        <taxon>Symbiodinium</taxon>
    </lineage>
</organism>
<evidence type="ECO:0000256" key="2">
    <source>
        <dbReference type="ARBA" id="ARBA00022737"/>
    </source>
</evidence>
<dbReference type="OrthoDB" id="430732at2759"/>
<dbReference type="InterPro" id="IPR036855">
    <property type="entry name" value="Znf_CCCH_sf"/>
</dbReference>
<keyword evidence="4 5" id="KW-0862">Zinc</keyword>
<evidence type="ECO:0000259" key="6">
    <source>
        <dbReference type="PROSITE" id="PS50103"/>
    </source>
</evidence>
<keyword evidence="8" id="KW-1185">Reference proteome</keyword>
<dbReference type="PANTHER" id="PTHR12547">
    <property type="entry name" value="CCCH ZINC FINGER/TIS11-RELATED"/>
    <property type="match status" value="1"/>
</dbReference>
<dbReference type="SMART" id="SM00356">
    <property type="entry name" value="ZnF_C3H1"/>
    <property type="match status" value="2"/>
</dbReference>
<dbReference type="AlphaFoldDB" id="A0A812UI21"/>
<dbReference type="Gene3D" id="4.10.1000.10">
    <property type="entry name" value="Zinc finger, CCCH-type"/>
    <property type="match status" value="2"/>
</dbReference>
<dbReference type="PROSITE" id="PS50103">
    <property type="entry name" value="ZF_C3H1"/>
    <property type="match status" value="2"/>
</dbReference>
<evidence type="ECO:0000313" key="7">
    <source>
        <dbReference type="EMBL" id="CAE7576029.1"/>
    </source>
</evidence>
<accession>A0A812UI21</accession>
<gene>
    <name evidence="7" type="primary">ZFP36</name>
    <name evidence="7" type="ORF">SNAT2548_LOCUS32858</name>
</gene>
<dbReference type="Proteomes" id="UP000604046">
    <property type="component" value="Unassembled WGS sequence"/>
</dbReference>
<feature type="domain" description="C3H1-type" evidence="6">
    <location>
        <begin position="52"/>
        <end position="78"/>
    </location>
</feature>